<dbReference type="InterPro" id="IPR014721">
    <property type="entry name" value="Ribsml_uS5_D2-typ_fold_subgr"/>
</dbReference>
<dbReference type="SUPFAM" id="SSF54211">
    <property type="entry name" value="Ribosomal protein S5 domain 2-like"/>
    <property type="match status" value="1"/>
</dbReference>
<dbReference type="Pfam" id="PF08544">
    <property type="entry name" value="GHMP_kinases_C"/>
    <property type="match status" value="1"/>
</dbReference>
<comment type="similarity">
    <text evidence="1 10">Belongs to the GHMP kinase family. IspE subfamily.</text>
</comment>
<keyword evidence="7 10" id="KW-0067">ATP-binding</keyword>
<dbReference type="InterPro" id="IPR004424">
    <property type="entry name" value="IspE"/>
</dbReference>
<evidence type="ECO:0000313" key="14">
    <source>
        <dbReference type="Proteomes" id="UP000001302"/>
    </source>
</evidence>
<comment type="pathway">
    <text evidence="10">Isoprenoid biosynthesis; isopentenyl diphosphate biosynthesis via DXP pathway; isopentenyl diphosphate from 1-deoxy-D-xylulose 5-phosphate: step 3/6.</text>
</comment>
<evidence type="ECO:0000256" key="7">
    <source>
        <dbReference type="ARBA" id="ARBA00022840"/>
    </source>
</evidence>
<dbReference type="InterPro" id="IPR020568">
    <property type="entry name" value="Ribosomal_Su5_D2-typ_SF"/>
</dbReference>
<dbReference type="Gene3D" id="3.30.230.10">
    <property type="match status" value="1"/>
</dbReference>
<evidence type="ECO:0000259" key="11">
    <source>
        <dbReference type="Pfam" id="PF00288"/>
    </source>
</evidence>
<dbReference type="PANTHER" id="PTHR43527:SF2">
    <property type="entry name" value="4-DIPHOSPHOCYTIDYL-2-C-METHYL-D-ERYTHRITOL KINASE, CHLOROPLASTIC"/>
    <property type="match status" value="1"/>
</dbReference>
<comment type="caution">
    <text evidence="10">Lacks conserved residue(s) required for the propagation of feature annotation.</text>
</comment>
<dbReference type="Pfam" id="PF00288">
    <property type="entry name" value="GHMP_kinases_N"/>
    <property type="match status" value="1"/>
</dbReference>
<dbReference type="GO" id="GO:0019288">
    <property type="term" value="P:isopentenyl diphosphate biosynthetic process, methylerythritol 4-phosphate pathway"/>
    <property type="evidence" value="ECO:0007669"/>
    <property type="project" value="UniProtKB-UniRule"/>
</dbReference>
<feature type="active site" evidence="10">
    <location>
        <position position="11"/>
    </location>
</feature>
<dbReference type="Proteomes" id="UP000001302">
    <property type="component" value="Chromosome"/>
</dbReference>
<feature type="domain" description="GHMP kinase N-terminal" evidence="11">
    <location>
        <begin position="70"/>
        <end position="142"/>
    </location>
</feature>
<evidence type="ECO:0000259" key="12">
    <source>
        <dbReference type="Pfam" id="PF08544"/>
    </source>
</evidence>
<evidence type="ECO:0000256" key="8">
    <source>
        <dbReference type="ARBA" id="ARBA00023229"/>
    </source>
</evidence>
<evidence type="ECO:0000256" key="2">
    <source>
        <dbReference type="ARBA" id="ARBA00012052"/>
    </source>
</evidence>
<dbReference type="STRING" id="314260.PB2503_09809"/>
<dbReference type="KEGG" id="pbr:PB2503_09809"/>
<dbReference type="HAMAP" id="MF_00061">
    <property type="entry name" value="IspE"/>
    <property type="match status" value="1"/>
</dbReference>
<dbReference type="GO" id="GO:0005524">
    <property type="term" value="F:ATP binding"/>
    <property type="evidence" value="ECO:0007669"/>
    <property type="project" value="UniProtKB-UniRule"/>
</dbReference>
<keyword evidence="4 10" id="KW-0808">Transferase</keyword>
<dbReference type="InterPro" id="IPR013750">
    <property type="entry name" value="GHMP_kinase_C_dom"/>
</dbReference>
<evidence type="ECO:0000256" key="3">
    <source>
        <dbReference type="ARBA" id="ARBA00017473"/>
    </source>
</evidence>
<protein>
    <recommendedName>
        <fullName evidence="3 10">4-diphosphocytidyl-2-C-methyl-D-erythritol kinase</fullName>
        <shortName evidence="10">CMK</shortName>
        <ecNumber evidence="2 10">2.7.1.148</ecNumber>
    </recommendedName>
    <alternativeName>
        <fullName evidence="9 10">4-(cytidine-5'-diphospho)-2-C-methyl-D-erythritol kinase</fullName>
    </alternativeName>
</protein>
<dbReference type="GO" id="GO:0016114">
    <property type="term" value="P:terpenoid biosynthetic process"/>
    <property type="evidence" value="ECO:0007669"/>
    <property type="project" value="InterPro"/>
</dbReference>
<evidence type="ECO:0000256" key="1">
    <source>
        <dbReference type="ARBA" id="ARBA00009684"/>
    </source>
</evidence>
<dbReference type="RefSeq" id="WP_013300988.1">
    <property type="nucleotide sequence ID" value="NC_014414.1"/>
</dbReference>
<dbReference type="OrthoDB" id="9809438at2"/>
<evidence type="ECO:0000256" key="6">
    <source>
        <dbReference type="ARBA" id="ARBA00022777"/>
    </source>
</evidence>
<dbReference type="eggNOG" id="COG1947">
    <property type="taxonomic scope" value="Bacteria"/>
</dbReference>
<dbReference type="Gene3D" id="3.30.70.890">
    <property type="entry name" value="GHMP kinase, C-terminal domain"/>
    <property type="match status" value="1"/>
</dbReference>
<keyword evidence="6 10" id="KW-0418">Kinase</keyword>
<proteinExistence type="inferred from homology"/>
<reference evidence="14" key="1">
    <citation type="submission" date="2010-08" db="EMBL/GenBank/DDBJ databases">
        <title>Genome sequence of Parvularcula bermudensis HTCC2503.</title>
        <authorList>
            <person name="Kang D.-M."/>
            <person name="Oh H.-M."/>
            <person name="Cho J.-C."/>
        </authorList>
    </citation>
    <scope>NUCLEOTIDE SEQUENCE [LARGE SCALE GENOMIC DNA]</scope>
    <source>
        <strain evidence="14">ATCC BAA-594 / HTCC2503 / KCTC 12087</strain>
    </source>
</reference>
<dbReference type="UniPathway" id="UPA00056">
    <property type="reaction ID" value="UER00094"/>
</dbReference>
<dbReference type="HOGENOM" id="CLU_053057_1_0_5"/>
<evidence type="ECO:0000313" key="13">
    <source>
        <dbReference type="EMBL" id="ADM10014.1"/>
    </source>
</evidence>
<dbReference type="EC" id="2.7.1.148" evidence="2 10"/>
<dbReference type="PANTHER" id="PTHR43527">
    <property type="entry name" value="4-DIPHOSPHOCYTIDYL-2-C-METHYL-D-ERYTHRITOL KINASE, CHLOROPLASTIC"/>
    <property type="match status" value="1"/>
</dbReference>
<dbReference type="InterPro" id="IPR006204">
    <property type="entry name" value="GHMP_kinase_N_dom"/>
</dbReference>
<dbReference type="NCBIfam" id="NF011202">
    <property type="entry name" value="PRK14608.1"/>
    <property type="match status" value="1"/>
</dbReference>
<dbReference type="AlphaFoldDB" id="E0TDU8"/>
<dbReference type="PIRSF" id="PIRSF010376">
    <property type="entry name" value="IspE"/>
    <property type="match status" value="1"/>
</dbReference>
<sequence>MSLSSWPALAKINLALHVGAPYRNGYHPVDTLCVYAAVGDRLSLVAGSAGRPLLTLEGRSAHGLDAGPSNFVIKALELFRHRTGLSPDVSFHLRKDVPLASGVGGGTANGALALWLLNRHHGDPLSPRQLMALAVGLGADGPLCLAPLVYGGGCWRGQGTGTLIAPGPVLPPLWLCLANPGRAVPTADVFRAFDQAGPITAPLAIDLHPRLKGYKEVKNLVMGTRNDLEASAVGLEPTIGEVITRLRRTPGCLAARMTGSGATAFGLFASCQAAQRAARHLRSSGYWSVSAPLST</sequence>
<keyword evidence="5 10" id="KW-0547">Nucleotide-binding</keyword>
<evidence type="ECO:0000256" key="4">
    <source>
        <dbReference type="ARBA" id="ARBA00022679"/>
    </source>
</evidence>
<name>E0TDU8_PARBH</name>
<evidence type="ECO:0000256" key="10">
    <source>
        <dbReference type="HAMAP-Rule" id="MF_00061"/>
    </source>
</evidence>
<dbReference type="SUPFAM" id="SSF55060">
    <property type="entry name" value="GHMP Kinase, C-terminal domain"/>
    <property type="match status" value="1"/>
</dbReference>
<reference evidence="13 14" key="2">
    <citation type="journal article" date="2011" name="J. Bacteriol.">
        <title>Complete genome sequence of strain HTCC2503T of Parvularcula bermudensis, the type species of the order "Parvularculales" in the class Alphaproteobacteria.</title>
        <authorList>
            <person name="Oh H.M."/>
            <person name="Kang I."/>
            <person name="Vergin K.L."/>
            <person name="Kang D."/>
            <person name="Rhee K.H."/>
            <person name="Giovannoni S.J."/>
            <person name="Cho J.C."/>
        </authorList>
    </citation>
    <scope>NUCLEOTIDE SEQUENCE [LARGE SCALE GENOMIC DNA]</scope>
    <source>
        <strain evidence="14">ATCC BAA-594 / HTCC2503 / KCTC 12087</strain>
    </source>
</reference>
<accession>E0TDU8</accession>
<organism evidence="13 14">
    <name type="scientific">Parvularcula bermudensis (strain ATCC BAA-594 / HTCC2503 / KCTC 12087)</name>
    <dbReference type="NCBI Taxonomy" id="314260"/>
    <lineage>
        <taxon>Bacteria</taxon>
        <taxon>Pseudomonadati</taxon>
        <taxon>Pseudomonadota</taxon>
        <taxon>Alphaproteobacteria</taxon>
        <taxon>Parvularculales</taxon>
        <taxon>Parvularculaceae</taxon>
        <taxon>Parvularcula</taxon>
    </lineage>
</organism>
<evidence type="ECO:0000256" key="9">
    <source>
        <dbReference type="ARBA" id="ARBA00032554"/>
    </source>
</evidence>
<feature type="domain" description="GHMP kinase C-terminal" evidence="12">
    <location>
        <begin position="225"/>
        <end position="285"/>
    </location>
</feature>
<feature type="active site" evidence="10">
    <location>
        <position position="140"/>
    </location>
</feature>
<dbReference type="EMBL" id="CP002156">
    <property type="protein sequence ID" value="ADM10014.1"/>
    <property type="molecule type" value="Genomic_DNA"/>
</dbReference>
<keyword evidence="8 10" id="KW-0414">Isoprene biosynthesis</keyword>
<comment type="catalytic activity">
    <reaction evidence="10">
        <text>4-CDP-2-C-methyl-D-erythritol + ATP = 4-CDP-2-C-methyl-D-erythritol 2-phosphate + ADP + H(+)</text>
        <dbReference type="Rhea" id="RHEA:18437"/>
        <dbReference type="ChEBI" id="CHEBI:15378"/>
        <dbReference type="ChEBI" id="CHEBI:30616"/>
        <dbReference type="ChEBI" id="CHEBI:57823"/>
        <dbReference type="ChEBI" id="CHEBI:57919"/>
        <dbReference type="ChEBI" id="CHEBI:456216"/>
        <dbReference type="EC" id="2.7.1.148"/>
    </reaction>
</comment>
<dbReference type="GO" id="GO:0050515">
    <property type="term" value="F:4-(cytidine 5'-diphospho)-2-C-methyl-D-erythritol kinase activity"/>
    <property type="evidence" value="ECO:0007669"/>
    <property type="project" value="UniProtKB-UniRule"/>
</dbReference>
<evidence type="ECO:0000256" key="5">
    <source>
        <dbReference type="ARBA" id="ARBA00022741"/>
    </source>
</evidence>
<keyword evidence="14" id="KW-1185">Reference proteome</keyword>
<gene>
    <name evidence="10" type="primary">ispE</name>
    <name evidence="13" type="ordered locus">PB2503_09809</name>
</gene>
<comment type="function">
    <text evidence="10">Catalyzes the phosphorylation of the position 2 hydroxy group of 4-diphosphocytidyl-2C-methyl-D-erythritol.</text>
</comment>
<dbReference type="InterPro" id="IPR036554">
    <property type="entry name" value="GHMP_kinase_C_sf"/>
</dbReference>